<evidence type="ECO:0000313" key="3">
    <source>
        <dbReference type="EMBL" id="MCD1125603.1"/>
    </source>
</evidence>
<evidence type="ECO:0000259" key="2">
    <source>
        <dbReference type="Pfam" id="PF08845"/>
    </source>
</evidence>
<keyword evidence="4" id="KW-1185">Reference proteome</keyword>
<dbReference type="SUPFAM" id="SSF50692">
    <property type="entry name" value="ADC-like"/>
    <property type="match status" value="1"/>
</dbReference>
<evidence type="ECO:0000256" key="1">
    <source>
        <dbReference type="SAM" id="MobiDB-lite"/>
    </source>
</evidence>
<dbReference type="RefSeq" id="WP_230608648.1">
    <property type="nucleotide sequence ID" value="NZ_JAJNAG010000009.1"/>
</dbReference>
<dbReference type="GO" id="GO:0005737">
    <property type="term" value="C:cytoplasm"/>
    <property type="evidence" value="ECO:0007669"/>
    <property type="project" value="InterPro"/>
</dbReference>
<feature type="domain" description="Toxin SymE-like" evidence="2">
    <location>
        <begin position="19"/>
        <end position="69"/>
    </location>
</feature>
<evidence type="ECO:0000313" key="4">
    <source>
        <dbReference type="Proteomes" id="UP001139171"/>
    </source>
</evidence>
<protein>
    <submittedName>
        <fullName evidence="3">Type I toxin-antitoxin system SymE family toxin</fullName>
    </submittedName>
</protein>
<name>A0A9X1MVX1_9GAMM</name>
<gene>
    <name evidence="3" type="ORF">LPW36_06185</name>
</gene>
<sequence>MANRDCKSQQAVKAKQPQPRHYTVGYAPNGGKTRPSPQIKISGNWLEELGFTTGQPVTVTSERGRMVIEVDVNI</sequence>
<dbReference type="GO" id="GO:0016788">
    <property type="term" value="F:hydrolase activity, acting on ester bonds"/>
    <property type="evidence" value="ECO:0007669"/>
    <property type="project" value="InterPro"/>
</dbReference>
<accession>A0A9X1MVX1</accession>
<comment type="caution">
    <text evidence="3">The sequence shown here is derived from an EMBL/GenBank/DDBJ whole genome shotgun (WGS) entry which is preliminary data.</text>
</comment>
<proteinExistence type="predicted"/>
<reference evidence="3" key="1">
    <citation type="submission" date="2021-11" db="EMBL/GenBank/DDBJ databases">
        <title>Jinshanibacter sp. isolated from one year old Eriocheir sinensis.</title>
        <authorList>
            <person name="Li J.-Y."/>
            <person name="He W."/>
            <person name="Gao T.-H."/>
        </authorList>
    </citation>
    <scope>NUCLEOTIDE SEQUENCE</scope>
    <source>
        <strain evidence="3">LJY008</strain>
    </source>
</reference>
<dbReference type="EMBL" id="JAJNAG010000009">
    <property type="protein sequence ID" value="MCD1125603.1"/>
    <property type="molecule type" value="Genomic_DNA"/>
</dbReference>
<feature type="region of interest" description="Disordered" evidence="1">
    <location>
        <begin position="1"/>
        <end position="36"/>
    </location>
</feature>
<dbReference type="GO" id="GO:0016070">
    <property type="term" value="P:RNA metabolic process"/>
    <property type="evidence" value="ECO:0007669"/>
    <property type="project" value="InterPro"/>
</dbReference>
<dbReference type="GO" id="GO:0003723">
    <property type="term" value="F:RNA binding"/>
    <property type="evidence" value="ECO:0007669"/>
    <property type="project" value="InterPro"/>
</dbReference>
<organism evidence="3 4">
    <name type="scientific">Limnobaculum eriocheiris</name>
    <dbReference type="NCBI Taxonomy" id="2897391"/>
    <lineage>
        <taxon>Bacteria</taxon>
        <taxon>Pseudomonadati</taxon>
        <taxon>Pseudomonadota</taxon>
        <taxon>Gammaproteobacteria</taxon>
        <taxon>Enterobacterales</taxon>
        <taxon>Budviciaceae</taxon>
        <taxon>Limnobaculum</taxon>
    </lineage>
</organism>
<dbReference type="InterPro" id="IPR009010">
    <property type="entry name" value="Asp_de-COase-like_dom_sf"/>
</dbReference>
<dbReference type="Pfam" id="PF08845">
    <property type="entry name" value="SymE_toxin"/>
    <property type="match status" value="1"/>
</dbReference>
<dbReference type="Proteomes" id="UP001139171">
    <property type="component" value="Unassembled WGS sequence"/>
</dbReference>
<dbReference type="AlphaFoldDB" id="A0A9X1MVX1"/>
<dbReference type="InterPro" id="IPR014944">
    <property type="entry name" value="Toxin_SymE-like"/>
</dbReference>